<dbReference type="InterPro" id="IPR044925">
    <property type="entry name" value="His-Me_finger_sf"/>
</dbReference>
<evidence type="ECO:0000259" key="1">
    <source>
        <dbReference type="SMART" id="SM00507"/>
    </source>
</evidence>
<dbReference type="InterPro" id="IPR010902">
    <property type="entry name" value="NUMOD4"/>
</dbReference>
<dbReference type="Pfam" id="PF07463">
    <property type="entry name" value="NUMOD4"/>
    <property type="match status" value="1"/>
</dbReference>
<keyword evidence="2" id="KW-0255">Endonuclease</keyword>
<dbReference type="Proteomes" id="UP000029780">
    <property type="component" value="Segment"/>
</dbReference>
<evidence type="ECO:0000313" key="2">
    <source>
        <dbReference type="EMBL" id="ADB04150.1"/>
    </source>
</evidence>
<keyword evidence="3" id="KW-1185">Reference proteome</keyword>
<dbReference type="InterPro" id="IPR036388">
    <property type="entry name" value="WH-like_DNA-bd_sf"/>
</dbReference>
<dbReference type="GeneID" id="8746624"/>
<dbReference type="GO" id="GO:0016788">
    <property type="term" value="F:hydrolase activity, acting on ester bonds"/>
    <property type="evidence" value="ECO:0007669"/>
    <property type="project" value="InterPro"/>
</dbReference>
<evidence type="ECO:0000313" key="3">
    <source>
        <dbReference type="Proteomes" id="UP000029780"/>
    </source>
</evidence>
<accession>D2XB23</accession>
<dbReference type="SMART" id="SM00507">
    <property type="entry name" value="HNHc"/>
    <property type="match status" value="2"/>
</dbReference>
<protein>
    <submittedName>
        <fullName evidence="2">HNH endonuclease</fullName>
    </submittedName>
</protein>
<dbReference type="SUPFAM" id="SSF54060">
    <property type="entry name" value="His-Me finger endonucleases"/>
    <property type="match status" value="4"/>
</dbReference>
<dbReference type="KEGG" id="vg:8746624"/>
<keyword evidence="2" id="KW-0540">Nuclease</keyword>
<dbReference type="Gene3D" id="1.10.10.10">
    <property type="entry name" value="Winged helix-like DNA-binding domain superfamily/Winged helix DNA-binding domain"/>
    <property type="match status" value="1"/>
</dbReference>
<dbReference type="Pfam" id="PF13392">
    <property type="entry name" value="HNH_3"/>
    <property type="match status" value="2"/>
</dbReference>
<reference evidence="2 3" key="1">
    <citation type="journal article" date="2009" name="Proc. Natl. Acad. Sci. U.S.A.">
        <title>Giant Marseillevirus highlights the role of amoebae as a melting pot in emergence of chimeric microorganisms.</title>
        <authorList>
            <person name="Boyer M."/>
            <person name="Yutin N."/>
            <person name="Pagnier I."/>
            <person name="Barrassi L."/>
            <person name="Fournous G."/>
            <person name="Espinosa L."/>
            <person name="Robert C."/>
            <person name="Azza S."/>
            <person name="Sun S."/>
            <person name="Rossmann M.G."/>
            <person name="Suzan-Monti M."/>
            <person name="La Scola B."/>
            <person name="Koonin E.V."/>
            <person name="Raoult D."/>
        </authorList>
    </citation>
    <scope>NUCLEOTIDE SEQUENCE [LARGE SCALE GENOMIC DNA]</scope>
    <source>
        <strain evidence="2 3">T19</strain>
    </source>
</reference>
<feature type="domain" description="HNH nuclease" evidence="1">
    <location>
        <begin position="566"/>
        <end position="615"/>
    </location>
</feature>
<dbReference type="OrthoDB" id="7159at10239"/>
<dbReference type="InterPro" id="IPR003615">
    <property type="entry name" value="HNH_nuc"/>
</dbReference>
<keyword evidence="2" id="KW-0378">Hydrolase</keyword>
<dbReference type="Gene3D" id="3.90.75.20">
    <property type="match status" value="4"/>
</dbReference>
<organism evidence="2 3">
    <name type="scientific">Marseillevirus marseillevirus</name>
    <name type="common">GBM</name>
    <dbReference type="NCBI Taxonomy" id="694581"/>
    <lineage>
        <taxon>Viruses</taxon>
        <taxon>Varidnaviria</taxon>
        <taxon>Bamfordvirae</taxon>
        <taxon>Nucleocytoviricota</taxon>
        <taxon>Megaviricetes</taxon>
        <taxon>Pimascovirales</taxon>
        <taxon>Pimascovirales incertae sedis</taxon>
        <taxon>Marseilleviridae</taxon>
        <taxon>Marseillevirus</taxon>
        <taxon>Marseillevirus massiliense</taxon>
    </lineage>
</organism>
<organismHost>
    <name type="scientific">Acanthamoeba</name>
    <dbReference type="NCBI Taxonomy" id="5754"/>
</organismHost>
<proteinExistence type="predicted"/>
<dbReference type="GO" id="GO:0004519">
    <property type="term" value="F:endonuclease activity"/>
    <property type="evidence" value="ECO:0007669"/>
    <property type="project" value="UniProtKB-KW"/>
</dbReference>
<name>D2XB23_GBMV</name>
<gene>
    <name evidence="2" type="ORF">MAR_ORF387</name>
</gene>
<dbReference type="EMBL" id="GU071086">
    <property type="protein sequence ID" value="ADB04150.1"/>
    <property type="molecule type" value="Genomic_DNA"/>
</dbReference>
<sequence length="630" mass="72386">MHPRSTVVGLHVCRFGRRPIGIRHEGAIIIIVGELPQKGKSWSSTAGRTSVVLVCEPARIAHSWNARHLTYLLVKIFLLKKRERNPKFFVLPKMCDCGEEEMWKVIEGTDYKVSSCGRVKDESNNILPVKNGMVRLPNKSYRIGRLVAFFFLENPEALPIAKRKTKDVSDNHASNFYWTSRLKSESEKKRKENSHPIEQWSLDGKFLKVWKYRSEILENIPNVNLDNVRACYMGRRITHAGFVWKKANDSIEGEIWRDSSHSRCPSLTKVSSLGRLRLKNGEVTYGRKDEQGGYMKLNSVLVHRLVAEAFCEGKTKERCVVNHKNKKRTDNRAENLEWVTHAHNSRHSYFAKENRENPSLLEKIEGEIWKDIDGIPGYKVSNKGRIAGEENFLLRYYKTKTSTYVPIKSKHYRVKRLVALAFVPNPENKKNVHCVDGNIENLCAENLQWCNRGEEKARKTQRAKKKDRIVQLSMDGEILNYWSCKEEAALKVPGTTKTGIEYTLWKRYPSCGGYLWRWEKSFDLPGEVWKTASFKGKEYTVSSFGRILLPKGTKTYGSPSMEGYCQYDGQKIHRIVATAFLPPPLPSQTQVNHIDGQKDHNAASNLEWVTPSRNIRHAHESGLISLPDRS</sequence>
<feature type="domain" description="HNH nuclease" evidence="1">
    <location>
        <begin position="296"/>
        <end position="345"/>
    </location>
</feature>
<dbReference type="RefSeq" id="YP_003407112.1">
    <property type="nucleotide sequence ID" value="NC_013756.1"/>
</dbReference>